<evidence type="ECO:0008006" key="3">
    <source>
        <dbReference type="Google" id="ProtNLM"/>
    </source>
</evidence>
<dbReference type="STRING" id="641025.SAMN05421507_10364"/>
<dbReference type="RefSeq" id="WP_090096837.1">
    <property type="nucleotide sequence ID" value="NZ_FNIX01000003.1"/>
</dbReference>
<dbReference type="InterPro" id="IPR012964">
    <property type="entry name" value="DUF1702"/>
</dbReference>
<dbReference type="Proteomes" id="UP000199691">
    <property type="component" value="Unassembled WGS sequence"/>
</dbReference>
<evidence type="ECO:0000313" key="2">
    <source>
        <dbReference type="Proteomes" id="UP000199691"/>
    </source>
</evidence>
<evidence type="ECO:0000313" key="1">
    <source>
        <dbReference type="EMBL" id="SDO59336.1"/>
    </source>
</evidence>
<reference evidence="2" key="1">
    <citation type="submission" date="2016-10" db="EMBL/GenBank/DDBJ databases">
        <authorList>
            <person name="Varghese N."/>
            <person name="Submissions S."/>
        </authorList>
    </citation>
    <scope>NUCLEOTIDE SEQUENCE [LARGE SCALE GENOMIC DNA]</scope>
    <source>
        <strain evidence="2">CGMCC 4.6609</strain>
    </source>
</reference>
<protein>
    <recommendedName>
        <fullName evidence="3">Enediyne biosynthesis protein</fullName>
    </recommendedName>
</protein>
<accession>A0A1H0KU76</accession>
<organism evidence="1 2">
    <name type="scientific">Lentzea jiangxiensis</name>
    <dbReference type="NCBI Taxonomy" id="641025"/>
    <lineage>
        <taxon>Bacteria</taxon>
        <taxon>Bacillati</taxon>
        <taxon>Actinomycetota</taxon>
        <taxon>Actinomycetes</taxon>
        <taxon>Pseudonocardiales</taxon>
        <taxon>Pseudonocardiaceae</taxon>
        <taxon>Lentzea</taxon>
    </lineage>
</organism>
<dbReference type="Pfam" id="PF08012">
    <property type="entry name" value="DUF1702"/>
    <property type="match status" value="1"/>
</dbReference>
<sequence>MSTTGLIRKRFVTPDASDVLFDRRGFAIDTPARAQLEMSALQLVYGFEFGIEHKDHGSIIARLDALSREYRGFAYEGATMALAIRDALTPLPGRSHVEQFLAGPHFTSAPASKHIFMAYIGVGFALARLPRMLWSRAIPDARKLADHPSLSWLIMDGYGFHLAYFDHVSWVEEHRVPGRLAWPGPAAYTNRVIDHGIGRAMWFIHGGDVDRLLKSIRRFPQGRHADLLSGAGLAASYAGGVTEQELGKLVEGAGDLLPEVAQGAVFAMRARVVAGLVTPHSEMAAQVFCGRSAEECSEIAAKEIEDLPEDGAVPAYEVFRQRVQNYFR</sequence>
<gene>
    <name evidence="1" type="ORF">SAMN05421507_10364</name>
</gene>
<dbReference type="EMBL" id="FNIX01000003">
    <property type="protein sequence ID" value="SDO59336.1"/>
    <property type="molecule type" value="Genomic_DNA"/>
</dbReference>
<proteinExistence type="predicted"/>
<dbReference type="AlphaFoldDB" id="A0A1H0KU76"/>
<name>A0A1H0KU76_9PSEU</name>
<keyword evidence="2" id="KW-1185">Reference proteome</keyword>
<dbReference type="OrthoDB" id="2530105at2"/>